<feature type="transmembrane region" description="Helical" evidence="7">
    <location>
        <begin position="364"/>
        <end position="387"/>
    </location>
</feature>
<feature type="transmembrane region" description="Helical" evidence="7">
    <location>
        <begin position="543"/>
        <end position="563"/>
    </location>
</feature>
<feature type="transmembrane region" description="Helical" evidence="7">
    <location>
        <begin position="331"/>
        <end position="352"/>
    </location>
</feature>
<gene>
    <name evidence="9" type="primary">Ptchd3</name>
    <name evidence="9" type="ORF">Tcan_08768</name>
</gene>
<feature type="transmembrane region" description="Helical" evidence="7">
    <location>
        <begin position="895"/>
        <end position="917"/>
    </location>
</feature>
<feature type="transmembrane region" description="Helical" evidence="7">
    <location>
        <begin position="802"/>
        <end position="820"/>
    </location>
</feature>
<accession>A0A0B2UU00</accession>
<feature type="transmembrane region" description="Helical" evidence="7">
    <location>
        <begin position="394"/>
        <end position="415"/>
    </location>
</feature>
<dbReference type="GO" id="GO:0018996">
    <property type="term" value="P:molting cycle, collagen and cuticulin-based cuticle"/>
    <property type="evidence" value="ECO:0007669"/>
    <property type="project" value="TreeGrafter"/>
</dbReference>
<dbReference type="OMA" id="SIGLCID"/>
<keyword evidence="4 7" id="KW-1133">Transmembrane helix</keyword>
<evidence type="ECO:0000256" key="6">
    <source>
        <dbReference type="ARBA" id="ARBA00023180"/>
    </source>
</evidence>
<dbReference type="Proteomes" id="UP000031036">
    <property type="component" value="Unassembled WGS sequence"/>
</dbReference>
<feature type="transmembrane region" description="Helical" evidence="7">
    <location>
        <begin position="435"/>
        <end position="455"/>
    </location>
</feature>
<name>A0A0B2UU00_TOXCA</name>
<dbReference type="GO" id="GO:0030659">
    <property type="term" value="C:cytoplasmic vesicle membrane"/>
    <property type="evidence" value="ECO:0007669"/>
    <property type="project" value="TreeGrafter"/>
</dbReference>
<dbReference type="InterPro" id="IPR003392">
    <property type="entry name" value="PTHD_SSD"/>
</dbReference>
<evidence type="ECO:0000313" key="10">
    <source>
        <dbReference type="Proteomes" id="UP000031036"/>
    </source>
</evidence>
<dbReference type="PANTHER" id="PTHR10796">
    <property type="entry name" value="PATCHED-RELATED"/>
    <property type="match status" value="1"/>
</dbReference>
<dbReference type="OrthoDB" id="6510177at2759"/>
<feature type="transmembrane region" description="Helical" evidence="7">
    <location>
        <begin position="856"/>
        <end position="875"/>
    </location>
</feature>
<evidence type="ECO:0000256" key="2">
    <source>
        <dbReference type="ARBA" id="ARBA00005585"/>
    </source>
</evidence>
<dbReference type="PROSITE" id="PS50156">
    <property type="entry name" value="SSD"/>
    <property type="match status" value="1"/>
</dbReference>
<sequence length="963" mass="109184">MLNPFGVLQDVLAAIFYRYAIYVSSNPRPFIVIPVFITLVLSLGVLTYTVQRSTGERKDTSKSGQRFGRAADMLNPFGVLQDVLAAIFYRYAIYVSSNPRPFIVIPVFITLVLSLGVLTYTVQDDLRFLYSPIHSPARFEYSIHRAFSGDSINSTYIAVAVEPNDSINNLLRKEIFSEILELNKFVLNNLTFTLNGHTYNFGNDICRRIALCPLSNTIVQFFFDAFWNKQLRDDPRVRLEYPLLHFFDNKFFLPLHLYGVELGGDDGIKAIEMIHLHYPIPATESESAESVSDALEIALREYLARNESRLIKTSMFSLSMLKNEMNKNAKYTFPFISLTILLLVSFTIFSCMTGDWITSKPLEALMGVLSSSFAIISGAGFMFLLGVPFVSQVTVMPFLALAIGVDDTYVMLGAWQDTKRSLPPSKRMGLTLEEAGSAITVTSITSMLSFGIGAFSTTPAISIFCRFIAVAIMFDWFYQVTFFTAVMALGGKREAAGYHCILVWKKMPEEQIQEAKKSNFVSPTHSLFGDYIAPFLCHRITRISLIGVYALYIFGAFYGCSLLTPNLTPSRLLVDDSPLTHYLKLAESKIWSEGVIGRVYVNNAPDFSADPKQIEVMLQMVQELEETPFSIGINSTQLWLRDFLNYRQFFDSNDEQFYETLDSFLKVSFNSHWNSYLQWDDHPTKAGKKYVRKFFFSTAFKIKNWNVRAALLLQWRNITRRYPQFEALVFDENNFYSDQAGKKYVRKFFFSTAFKIKNWNVRAALLLQWRNITRRYPQFEALVFDENNFYSDQMLELQSTTLSSLGTAIIAMVMVCILFIGDSAIVFWVVFTMISIDIGIAGFLSLWGADLDPTTVVNILMSIGLCIDFATHVGYRIYRSEYTDPDQRISDALGAIGWPVVQGGVSTFLAIIVMMLVPSHVVRMFARTSVLVVLTGLFHGVIVLPVIIRSFASRPVEKIKAIS</sequence>
<protein>
    <submittedName>
        <fullName evidence="9">Patched domain-containing protein 3</fullName>
    </submittedName>
</protein>
<dbReference type="AlphaFoldDB" id="A0A0B2UU00"/>
<comment type="subcellular location">
    <subcellularLocation>
        <location evidence="1">Membrane</location>
        <topology evidence="1">Multi-pass membrane protein</topology>
    </subcellularLocation>
</comment>
<evidence type="ECO:0000256" key="3">
    <source>
        <dbReference type="ARBA" id="ARBA00022692"/>
    </source>
</evidence>
<feature type="transmembrane region" description="Helical" evidence="7">
    <location>
        <begin position="467"/>
        <end position="489"/>
    </location>
</feature>
<feature type="transmembrane region" description="Helical" evidence="7">
    <location>
        <begin position="71"/>
        <end position="91"/>
    </location>
</feature>
<comment type="caution">
    <text evidence="9">The sequence shown here is derived from an EMBL/GenBank/DDBJ whole genome shotgun (WGS) entry which is preliminary data.</text>
</comment>
<dbReference type="PANTHER" id="PTHR10796:SF105">
    <property type="entry name" value="SSD DOMAIN-CONTAINING PROTEIN"/>
    <property type="match status" value="1"/>
</dbReference>
<proteinExistence type="inferred from homology"/>
<organism evidence="9 10">
    <name type="scientific">Toxocara canis</name>
    <name type="common">Canine roundworm</name>
    <dbReference type="NCBI Taxonomy" id="6265"/>
    <lineage>
        <taxon>Eukaryota</taxon>
        <taxon>Metazoa</taxon>
        <taxon>Ecdysozoa</taxon>
        <taxon>Nematoda</taxon>
        <taxon>Chromadorea</taxon>
        <taxon>Rhabditida</taxon>
        <taxon>Spirurina</taxon>
        <taxon>Ascaridomorpha</taxon>
        <taxon>Ascaridoidea</taxon>
        <taxon>Toxocaridae</taxon>
        <taxon>Toxocara</taxon>
    </lineage>
</organism>
<evidence type="ECO:0000313" key="9">
    <source>
        <dbReference type="EMBL" id="KHN74581.1"/>
    </source>
</evidence>
<feature type="domain" description="SSD" evidence="8">
    <location>
        <begin position="332"/>
        <end position="489"/>
    </location>
</feature>
<evidence type="ECO:0000256" key="5">
    <source>
        <dbReference type="ARBA" id="ARBA00023136"/>
    </source>
</evidence>
<dbReference type="InterPro" id="IPR051697">
    <property type="entry name" value="Patched_domain-protein"/>
</dbReference>
<dbReference type="InterPro" id="IPR000731">
    <property type="entry name" value="SSD"/>
</dbReference>
<dbReference type="Pfam" id="PF02460">
    <property type="entry name" value="Patched"/>
    <property type="match status" value="1"/>
</dbReference>
<keyword evidence="6" id="KW-0325">Glycoprotein</keyword>
<keyword evidence="3 7" id="KW-0812">Transmembrane</keyword>
<keyword evidence="5 7" id="KW-0472">Membrane</keyword>
<comment type="similarity">
    <text evidence="2">Belongs to the patched family.</text>
</comment>
<evidence type="ECO:0000256" key="7">
    <source>
        <dbReference type="SAM" id="Phobius"/>
    </source>
</evidence>
<feature type="transmembrane region" description="Helical" evidence="7">
    <location>
        <begin position="103"/>
        <end position="122"/>
    </location>
</feature>
<feature type="transmembrane region" description="Helical" evidence="7">
    <location>
        <begin position="929"/>
        <end position="948"/>
    </location>
</feature>
<evidence type="ECO:0000256" key="4">
    <source>
        <dbReference type="ARBA" id="ARBA00022989"/>
    </source>
</evidence>
<evidence type="ECO:0000256" key="1">
    <source>
        <dbReference type="ARBA" id="ARBA00004141"/>
    </source>
</evidence>
<dbReference type="GO" id="GO:0006897">
    <property type="term" value="P:endocytosis"/>
    <property type="evidence" value="ECO:0007669"/>
    <property type="project" value="TreeGrafter"/>
</dbReference>
<reference evidence="9 10" key="1">
    <citation type="submission" date="2014-11" db="EMBL/GenBank/DDBJ databases">
        <title>Genetic blueprint of the zoonotic pathogen Toxocara canis.</title>
        <authorList>
            <person name="Zhu X.-Q."/>
            <person name="Korhonen P.K."/>
            <person name="Cai H."/>
            <person name="Young N.D."/>
            <person name="Nejsum P."/>
            <person name="von Samson-Himmelstjerna G."/>
            <person name="Boag P.R."/>
            <person name="Tan P."/>
            <person name="Li Q."/>
            <person name="Min J."/>
            <person name="Yang Y."/>
            <person name="Wang X."/>
            <person name="Fang X."/>
            <person name="Hall R.S."/>
            <person name="Hofmann A."/>
            <person name="Sternberg P.W."/>
            <person name="Jex A.R."/>
            <person name="Gasser R.B."/>
        </authorList>
    </citation>
    <scope>NUCLEOTIDE SEQUENCE [LARGE SCALE GENOMIC DNA]</scope>
    <source>
        <strain evidence="9">PN_DK_2014</strain>
    </source>
</reference>
<dbReference type="GO" id="GO:0005886">
    <property type="term" value="C:plasma membrane"/>
    <property type="evidence" value="ECO:0007669"/>
    <property type="project" value="TreeGrafter"/>
</dbReference>
<dbReference type="EMBL" id="JPKZ01002896">
    <property type="protein sequence ID" value="KHN74581.1"/>
    <property type="molecule type" value="Genomic_DNA"/>
</dbReference>
<keyword evidence="10" id="KW-1185">Reference proteome</keyword>
<evidence type="ECO:0000259" key="8">
    <source>
        <dbReference type="PROSITE" id="PS50156"/>
    </source>
</evidence>
<feature type="transmembrane region" description="Helical" evidence="7">
    <location>
        <begin position="30"/>
        <end position="50"/>
    </location>
</feature>
<feature type="transmembrane region" description="Helical" evidence="7">
    <location>
        <begin position="826"/>
        <end position="849"/>
    </location>
</feature>
<dbReference type="Gene3D" id="1.20.1640.10">
    <property type="entry name" value="Multidrug efflux transporter AcrB transmembrane domain"/>
    <property type="match status" value="2"/>
</dbReference>
<dbReference type="SUPFAM" id="SSF82866">
    <property type="entry name" value="Multidrug efflux transporter AcrB transmembrane domain"/>
    <property type="match status" value="2"/>
</dbReference>